<sequence length="372" mass="41889">MTDTSKPKGPNRRSFLKTGSAALAGAAGVNSFYINHAWAQDVAWDGEPFDAQGATLRLNEWGGFWEEAQREAIINDFEKTYNCTVSYDSGFPWFPKYVAGGPQNPSHHVGNWNLNEIIKLNRIGDFFLTTDEIKENVPNASDLWDFAFGSGLGATWGFGQYAYAYRTDLVSPAPTSFKDFWRPELANKRATYITSNGLQQVFFMTAAAEFGKDQYDMEAGFEAMRAAMPMKISDFTGNMQTLVERGEVEMGVQWEGEIFLQMDKGISVAPFTWERKPILTQTLSVSRYSDPIEKKLALAYVNAKLDPDYQTKMAETFYLRPSNKKSALPARLTDKGVTNDANALDGLWIPDWNWYLDNEDDIVETVNEIFAS</sequence>
<dbReference type="PANTHER" id="PTHR30006:SF2">
    <property type="entry name" value="ABC TRANSPORTER SUBSTRATE-BINDING PROTEIN"/>
    <property type="match status" value="1"/>
</dbReference>
<dbReference type="AlphaFoldDB" id="A0A0J9ECB0"/>
<dbReference type="RefSeq" id="WP_049641375.1">
    <property type="nucleotide sequence ID" value="NZ_LFTY01000001.1"/>
</dbReference>
<dbReference type="Proteomes" id="UP000037178">
    <property type="component" value="Unassembled WGS sequence"/>
</dbReference>
<dbReference type="SUPFAM" id="SSF53850">
    <property type="entry name" value="Periplasmic binding protein-like II"/>
    <property type="match status" value="1"/>
</dbReference>
<dbReference type="OrthoDB" id="9766989at2"/>
<dbReference type="InterPro" id="IPR006311">
    <property type="entry name" value="TAT_signal"/>
</dbReference>
<dbReference type="GO" id="GO:0030975">
    <property type="term" value="F:thiamine binding"/>
    <property type="evidence" value="ECO:0007669"/>
    <property type="project" value="TreeGrafter"/>
</dbReference>
<dbReference type="GO" id="GO:0030976">
    <property type="term" value="F:thiamine pyrophosphate binding"/>
    <property type="evidence" value="ECO:0007669"/>
    <property type="project" value="TreeGrafter"/>
</dbReference>
<proteinExistence type="predicted"/>
<protein>
    <submittedName>
        <fullName evidence="2">Spermidine/putrescine-binding periplasmic protein</fullName>
    </submittedName>
</protein>
<evidence type="ECO:0000313" key="3">
    <source>
        <dbReference type="Proteomes" id="UP000037178"/>
    </source>
</evidence>
<dbReference type="NCBIfam" id="TIGR01409">
    <property type="entry name" value="TAT_signal_seq"/>
    <property type="match status" value="1"/>
</dbReference>
<dbReference type="GO" id="GO:0015888">
    <property type="term" value="P:thiamine transport"/>
    <property type="evidence" value="ECO:0007669"/>
    <property type="project" value="TreeGrafter"/>
</dbReference>
<dbReference type="PATRIC" id="fig|1675527.3.peg.478"/>
<dbReference type="GO" id="GO:0030288">
    <property type="term" value="C:outer membrane-bounded periplasmic space"/>
    <property type="evidence" value="ECO:0007669"/>
    <property type="project" value="TreeGrafter"/>
</dbReference>
<dbReference type="PROSITE" id="PS51318">
    <property type="entry name" value="TAT"/>
    <property type="match status" value="1"/>
</dbReference>
<dbReference type="EMBL" id="LFTY01000001">
    <property type="protein sequence ID" value="KMW60276.1"/>
    <property type="molecule type" value="Genomic_DNA"/>
</dbReference>
<dbReference type="InterPro" id="IPR019546">
    <property type="entry name" value="TAT_signal_bac_arc"/>
</dbReference>
<dbReference type="Gene3D" id="3.40.190.10">
    <property type="entry name" value="Periplasmic binding protein-like II"/>
    <property type="match status" value="2"/>
</dbReference>
<dbReference type="STRING" id="1675527.AIOL_000429"/>
<evidence type="ECO:0000313" key="2">
    <source>
        <dbReference type="EMBL" id="KMW60276.1"/>
    </source>
</evidence>
<keyword evidence="1" id="KW-0732">Signal</keyword>
<reference evidence="2 3" key="1">
    <citation type="submission" date="2015-06" db="EMBL/GenBank/DDBJ databases">
        <title>Draft genome sequence of an Alphaproteobacteria species associated to the Mediterranean sponge Oscarella lobularis.</title>
        <authorList>
            <person name="Jourda C."/>
            <person name="Santini S."/>
            <person name="Claverie J.-M."/>
        </authorList>
    </citation>
    <scope>NUCLEOTIDE SEQUENCE [LARGE SCALE GENOMIC DNA]</scope>
    <source>
        <strain evidence="2">IGS</strain>
    </source>
</reference>
<dbReference type="InterPro" id="IPR006059">
    <property type="entry name" value="SBP"/>
</dbReference>
<accession>A0A0J9ECB0</accession>
<dbReference type="Pfam" id="PF13416">
    <property type="entry name" value="SBP_bac_8"/>
    <property type="match status" value="1"/>
</dbReference>
<organism evidence="2 3">
    <name type="scientific">Candidatus Rhodobacter oscarellae</name>
    <dbReference type="NCBI Taxonomy" id="1675527"/>
    <lineage>
        <taxon>Bacteria</taxon>
        <taxon>Pseudomonadati</taxon>
        <taxon>Pseudomonadota</taxon>
        <taxon>Alphaproteobacteria</taxon>
        <taxon>Rhodobacterales</taxon>
        <taxon>Rhodobacter group</taxon>
        <taxon>Rhodobacter</taxon>
    </lineage>
</organism>
<comment type="caution">
    <text evidence="2">The sequence shown here is derived from an EMBL/GenBank/DDBJ whole genome shotgun (WGS) entry which is preliminary data.</text>
</comment>
<gene>
    <name evidence="2" type="ORF">AIOL_000429</name>
</gene>
<keyword evidence="3" id="KW-1185">Reference proteome</keyword>
<name>A0A0J9ECB0_9RHOB</name>
<dbReference type="PANTHER" id="PTHR30006">
    <property type="entry name" value="THIAMINE-BINDING PERIPLASMIC PROTEIN-RELATED"/>
    <property type="match status" value="1"/>
</dbReference>
<evidence type="ECO:0000256" key="1">
    <source>
        <dbReference type="ARBA" id="ARBA00022729"/>
    </source>
</evidence>